<dbReference type="PANTHER" id="PTHR12221:SF6">
    <property type="entry name" value="PESCADILLO HOMOLOG"/>
    <property type="match status" value="1"/>
</dbReference>
<dbReference type="GeneID" id="24425125"/>
<dbReference type="AlphaFoldDB" id="A0A0K3AR24"/>
<reference evidence="2 3" key="3">
    <citation type="journal article" date="2016" name="Sci. Rep.">
        <title>Genome-wide diversity and gene expression profiling of Babesia microti isolates identify polymorphic genes that mediate host-pathogen interactions.</title>
        <authorList>
            <person name="Silva J.C."/>
            <person name="Cornillot E."/>
            <person name="McCracken C."/>
            <person name="Usmani-Brown S."/>
            <person name="Dwivedi A."/>
            <person name="Ifeonu O.O."/>
            <person name="Crabtree J."/>
            <person name="Gotia H.T."/>
            <person name="Virji A.Z."/>
            <person name="Reynes C."/>
            <person name="Colinge J."/>
            <person name="Kumar V."/>
            <person name="Lawres L."/>
            <person name="Pazzi J.E."/>
            <person name="Pablo J.V."/>
            <person name="Hung C."/>
            <person name="Brancato J."/>
            <person name="Kumari P."/>
            <person name="Orvis J."/>
            <person name="Tretina K."/>
            <person name="Chibucos M."/>
            <person name="Ott S."/>
            <person name="Sadzewicz L."/>
            <person name="Sengamalay N."/>
            <person name="Shetty A.C."/>
            <person name="Su Q."/>
            <person name="Tallon L."/>
            <person name="Fraser C.M."/>
            <person name="Frutos R."/>
            <person name="Molina D.M."/>
            <person name="Krause P.J."/>
            <person name="Ben Mamoun C."/>
        </authorList>
    </citation>
    <scope>NUCLEOTIDE SEQUENCE [LARGE SCALE GENOMIC DNA]</scope>
    <source>
        <strain evidence="2 3">RI</strain>
    </source>
</reference>
<dbReference type="PANTHER" id="PTHR12221">
    <property type="entry name" value="PESCADILLO - RELATED"/>
    <property type="match status" value="1"/>
</dbReference>
<reference evidence="2 3" key="2">
    <citation type="journal article" date="2013" name="PLoS ONE">
        <title>Whole genome mapping and re-organization of the nuclear and mitochondrial genomes of Babesia microti isolates.</title>
        <authorList>
            <person name="Cornillot E."/>
            <person name="Dassouli A."/>
            <person name="Garg A."/>
            <person name="Pachikara N."/>
            <person name="Randazzo S."/>
            <person name="Depoix D."/>
            <person name="Carcy B."/>
            <person name="Delbecq S."/>
            <person name="Frutos R."/>
            <person name="Silva J.C."/>
            <person name="Sutton R."/>
            <person name="Krause P.J."/>
            <person name="Mamoun C.B."/>
        </authorList>
    </citation>
    <scope>NUCLEOTIDE SEQUENCE [LARGE SCALE GENOMIC DNA]</scope>
    <source>
        <strain evidence="2 3">RI</strain>
    </source>
</reference>
<gene>
    <name evidence="2" type="ORF">BMR1_03g02415</name>
</gene>
<dbReference type="OrthoDB" id="10264910at2759"/>
<dbReference type="OMA" id="VFDCLNC"/>
<keyword evidence="3" id="KW-1185">Reference proteome</keyword>
<dbReference type="Gene3D" id="3.40.50.10190">
    <property type="entry name" value="BRCT domain"/>
    <property type="match status" value="1"/>
</dbReference>
<comment type="subcellular location">
    <subcellularLocation>
        <location evidence="1">Nucleus</location>
    </subcellularLocation>
</comment>
<dbReference type="VEuPathDB" id="PiroplasmaDB:BMR1_03g02415"/>
<dbReference type="RefSeq" id="XP_012649094.1">
    <property type="nucleotide sequence ID" value="XM_012793640.1"/>
</dbReference>
<dbReference type="InterPro" id="IPR010613">
    <property type="entry name" value="PES"/>
</dbReference>
<dbReference type="EMBL" id="LN871598">
    <property type="protein sequence ID" value="CTQ41083.1"/>
    <property type="molecule type" value="Genomic_DNA"/>
</dbReference>
<dbReference type="KEGG" id="bmic:BMR1_03g02415"/>
<reference evidence="2 3" key="1">
    <citation type="journal article" date="2012" name="Nucleic Acids Res.">
        <title>Sequencing of the smallest Apicomplexan genome from the human pathogen Babesia microti.</title>
        <authorList>
            <person name="Cornillot E."/>
            <person name="Hadj-Kaddour K."/>
            <person name="Dassouli A."/>
            <person name="Noel B."/>
            <person name="Ranwez V."/>
            <person name="Vacherie B."/>
            <person name="Augagneur Y."/>
            <person name="Bres V."/>
            <person name="Duclos A."/>
            <person name="Randazzo S."/>
            <person name="Carcy B."/>
            <person name="Debierre-Grockiego F."/>
            <person name="Delbecq S."/>
            <person name="Moubri-Menage K."/>
            <person name="Shams-Eldin H."/>
            <person name="Usmani-Brown S."/>
            <person name="Bringaud F."/>
            <person name="Wincker P."/>
            <person name="Vivares C.P."/>
            <person name="Schwarz R.T."/>
            <person name="Schetters T.P."/>
            <person name="Krause P.J."/>
            <person name="Gorenflot A."/>
            <person name="Berry V."/>
            <person name="Barbe V."/>
            <person name="Ben Mamoun C."/>
        </authorList>
    </citation>
    <scope>NUCLEOTIDE SEQUENCE [LARGE SCALE GENOMIC DNA]</scope>
    <source>
        <strain evidence="2 3">RI</strain>
    </source>
</reference>
<evidence type="ECO:0000256" key="1">
    <source>
        <dbReference type="ARBA" id="ARBA00004123"/>
    </source>
</evidence>
<dbReference type="GO" id="GO:0003723">
    <property type="term" value="F:RNA binding"/>
    <property type="evidence" value="ECO:0007669"/>
    <property type="project" value="TreeGrafter"/>
</dbReference>
<proteinExistence type="predicted"/>
<sequence length="432" mass="49293">MGLKKKKLTEGQTRLYITRGQAIKKLQISLKEFQRLCILKGVYPRDVARGGAFATKGVNRAHIKSNKLYYHIADITYLASGDLLNKLREMRIFVRKRKKLEHKKQLYDAKKMGDRKPVYPLKQIVKERHPTLTHAIQHLDDALTTLAAIAGITGIPGDEKARVPAVVVRKCFKIINDFYSLIVYLQALKCGFISIKGYYFQAKLLNIPVTWLIPHEFPQDLPREVDFKVMLTFVEYYQVLVTLVTEKMYSLCGLAYPPKQKFESLGFIGSEMERDMAVEPEVLPGKGIFAGLTFYIHREVPLIPIALALMGSGAHVGFQGQNSPFNEDYQGITHRVVDRPMKSLNSQPNTELVQPQYVFDSLNLQQLLPVRNYSPDAKLPPHISPFEEKENDDILEIDPLSKSMLPKKYRRLVSKVEHRQQRASASNDIKIG</sequence>
<name>A0A0K3AR24_BABMR</name>
<dbReference type="Pfam" id="PF06732">
    <property type="entry name" value="Pescadillo_N"/>
    <property type="match status" value="1"/>
</dbReference>
<evidence type="ECO:0000313" key="3">
    <source>
        <dbReference type="Proteomes" id="UP000002899"/>
    </source>
</evidence>
<dbReference type="Proteomes" id="UP000002899">
    <property type="component" value="Chromosome III"/>
</dbReference>
<dbReference type="GO" id="GO:0070545">
    <property type="term" value="C:PeBoW complex"/>
    <property type="evidence" value="ECO:0007669"/>
    <property type="project" value="TreeGrafter"/>
</dbReference>
<dbReference type="InterPro" id="IPR036420">
    <property type="entry name" value="BRCT_dom_sf"/>
</dbReference>
<organism evidence="2 3">
    <name type="scientific">Babesia microti (strain RI)</name>
    <dbReference type="NCBI Taxonomy" id="1133968"/>
    <lineage>
        <taxon>Eukaryota</taxon>
        <taxon>Sar</taxon>
        <taxon>Alveolata</taxon>
        <taxon>Apicomplexa</taxon>
        <taxon>Aconoidasida</taxon>
        <taxon>Piroplasmida</taxon>
        <taxon>Babesiidae</taxon>
        <taxon>Babesia</taxon>
    </lineage>
</organism>
<dbReference type="GO" id="GO:0000463">
    <property type="term" value="P:maturation of LSU-rRNA from tricistronic rRNA transcript (SSU-rRNA, 5.8S rRNA, LSU-rRNA)"/>
    <property type="evidence" value="ECO:0007669"/>
    <property type="project" value="TreeGrafter"/>
</dbReference>
<evidence type="ECO:0000313" key="2">
    <source>
        <dbReference type="EMBL" id="CTQ41083.1"/>
    </source>
</evidence>
<accession>A0A0K3AR24</accession>
<protein>
    <submittedName>
        <fullName evidence="2">PES1, NOP7, pescadillo</fullName>
    </submittedName>
</protein>
<dbReference type="SUPFAM" id="SSF52113">
    <property type="entry name" value="BRCT domain"/>
    <property type="match status" value="1"/>
</dbReference>